<accession>A0ABX7NQF4</accession>
<sequence length="820" mass="89299">MAGERWKILRLRWRNHWKLMLGVAVLSTALAALCLWLGDTSMGGWLRDAERAAYDEVLTTYTAERGLSSRVVVLAIDQGSLDGIRANEQYARNYGSWPYSRNLWARVVEQLEAEGARAVVFDAVMDERSTDASTDLAFAQTLRDTRVPFFLGISTNVTAPALPRADLTTAPASPLAAPPKSAAPVASAQDALPSEALPSGAATDETFPEDTGTPGAPSTDETFPEDTGEFHEDSGEPTVTPEEMARAVTYPVRVEGRVLPELAYTSQDGERLMSHPVTPIPVLVGAVDGFGLVDAEADLDGFMRRTRFAYTDGINTYPTLPVRVATGVLGANQVELSGNTLRLGTRQYRVDADGGAGINYGGPLRERFAVVSLIDVLNAWVRRQRGEPTGLTPDVFRDKVVVIGGMAVGLNDVKATPFQANEPGVVKQAAVLDSLLGDGRFFTQASVPANLALVFLVSLASVVLLMTTRWTPLEIAWPLALYLGMHHVTGPVLAATDTYLLTALPSFAGMLASVTAVAFNHLAANKEAEFIRQAFSRFMEPKLVEQMISERELPRLDGENVEISAFFSDIRGFSTFSERFKDNPRDLVRILNTYLTRVSGALLKEGGCLDKYIGDAVVCLFGAPMRQPDHALRACKGALAAKAEVDRMREEFRARGLPDVYTRIGVNSAVNFVGNFGSEQLFSYTAIGDGMNLAARLEGANKAYGSVIMIGPRTYELAKEHIEVRELDRVRVAGKTEAVTVYELLSLKGGLDVRKRVTVERYQVALGLYREARFTDAAEVLEARRLEDPEDGPTQALLERCHKYAKAPPPEFDGVASLDK</sequence>
<keyword evidence="2" id="KW-1133">Transmembrane helix</keyword>
<evidence type="ECO:0000313" key="5">
    <source>
        <dbReference type="Proteomes" id="UP000662747"/>
    </source>
</evidence>
<dbReference type="InterPro" id="IPR001054">
    <property type="entry name" value="A/G_cyclase"/>
</dbReference>
<evidence type="ECO:0000256" key="2">
    <source>
        <dbReference type="SAM" id="Phobius"/>
    </source>
</evidence>
<dbReference type="SUPFAM" id="SSF55073">
    <property type="entry name" value="Nucleotide cyclase"/>
    <property type="match status" value="1"/>
</dbReference>
<keyword evidence="5" id="KW-1185">Reference proteome</keyword>
<keyword evidence="2" id="KW-0812">Transmembrane</keyword>
<dbReference type="Pfam" id="PF00211">
    <property type="entry name" value="Guanylate_cyc"/>
    <property type="match status" value="1"/>
</dbReference>
<dbReference type="SMART" id="SM01080">
    <property type="entry name" value="CHASE2"/>
    <property type="match status" value="1"/>
</dbReference>
<organism evidence="4 5">
    <name type="scientific">Pyxidicoccus parkwayensis</name>
    <dbReference type="NCBI Taxonomy" id="2813578"/>
    <lineage>
        <taxon>Bacteria</taxon>
        <taxon>Pseudomonadati</taxon>
        <taxon>Myxococcota</taxon>
        <taxon>Myxococcia</taxon>
        <taxon>Myxococcales</taxon>
        <taxon>Cystobacterineae</taxon>
        <taxon>Myxococcaceae</taxon>
        <taxon>Pyxidicoccus</taxon>
    </lineage>
</organism>
<dbReference type="InterPro" id="IPR029787">
    <property type="entry name" value="Nucleotide_cyclase"/>
</dbReference>
<dbReference type="PANTHER" id="PTHR43081:SF1">
    <property type="entry name" value="ADENYLATE CYCLASE, TERMINAL-DIFFERENTIATION SPECIFIC"/>
    <property type="match status" value="1"/>
</dbReference>
<protein>
    <submittedName>
        <fullName evidence="4">Adenylate/guanylate cyclase domain-containing protein</fullName>
    </submittedName>
</protein>
<dbReference type="PROSITE" id="PS50125">
    <property type="entry name" value="GUANYLATE_CYCLASE_2"/>
    <property type="match status" value="1"/>
</dbReference>
<gene>
    <name evidence="4" type="ORF">JY651_36355</name>
</gene>
<dbReference type="EMBL" id="CP071090">
    <property type="protein sequence ID" value="QSQ20668.1"/>
    <property type="molecule type" value="Genomic_DNA"/>
</dbReference>
<feature type="transmembrane region" description="Helical" evidence="2">
    <location>
        <begin position="20"/>
        <end position="38"/>
    </location>
</feature>
<evidence type="ECO:0000256" key="1">
    <source>
        <dbReference type="SAM" id="MobiDB-lite"/>
    </source>
</evidence>
<reference evidence="4 5" key="1">
    <citation type="submission" date="2021-02" db="EMBL/GenBank/DDBJ databases">
        <title>De Novo genome assembly of isolated myxobacteria.</title>
        <authorList>
            <person name="Stevens D.C."/>
        </authorList>
    </citation>
    <scope>NUCLEOTIDE SEQUENCE [LARGE SCALE GENOMIC DNA]</scope>
    <source>
        <strain evidence="5">SCPEA02</strain>
    </source>
</reference>
<feature type="region of interest" description="Disordered" evidence="1">
    <location>
        <begin position="170"/>
        <end position="244"/>
    </location>
</feature>
<evidence type="ECO:0000259" key="3">
    <source>
        <dbReference type="PROSITE" id="PS50125"/>
    </source>
</evidence>
<dbReference type="InterPro" id="IPR007890">
    <property type="entry name" value="CHASE2"/>
</dbReference>
<name>A0ABX7NQF4_9BACT</name>
<keyword evidence="2" id="KW-0472">Membrane</keyword>
<dbReference type="PANTHER" id="PTHR43081">
    <property type="entry name" value="ADENYLATE CYCLASE, TERMINAL-DIFFERENTIATION SPECIFIC-RELATED"/>
    <property type="match status" value="1"/>
</dbReference>
<dbReference type="InterPro" id="IPR050697">
    <property type="entry name" value="Adenylyl/Guanylyl_Cyclase_3/4"/>
</dbReference>
<dbReference type="RefSeq" id="WP_206722248.1">
    <property type="nucleotide sequence ID" value="NZ_CP071090.1"/>
</dbReference>
<dbReference type="Pfam" id="PF05226">
    <property type="entry name" value="CHASE2"/>
    <property type="match status" value="1"/>
</dbReference>
<feature type="domain" description="Guanylate cyclase" evidence="3">
    <location>
        <begin position="564"/>
        <end position="698"/>
    </location>
</feature>
<feature type="compositionally biased region" description="Low complexity" evidence="1">
    <location>
        <begin position="170"/>
        <end position="188"/>
    </location>
</feature>
<dbReference type="Gene3D" id="3.30.70.1230">
    <property type="entry name" value="Nucleotide cyclase"/>
    <property type="match status" value="1"/>
</dbReference>
<dbReference type="SMART" id="SM00044">
    <property type="entry name" value="CYCc"/>
    <property type="match status" value="1"/>
</dbReference>
<dbReference type="CDD" id="cd07302">
    <property type="entry name" value="CHD"/>
    <property type="match status" value="1"/>
</dbReference>
<dbReference type="Proteomes" id="UP000662747">
    <property type="component" value="Chromosome"/>
</dbReference>
<proteinExistence type="predicted"/>
<evidence type="ECO:0000313" key="4">
    <source>
        <dbReference type="EMBL" id="QSQ20668.1"/>
    </source>
</evidence>